<sequence>MKHMLLMLSALPFLAACHVEESFYEPLISGVQIEHHHRHRFADDAYVRRGRVHRHRDESRVIIRNPSSQPRVQVESPRNTHGHASQQGAEIKVPARRSVRPVTPKNTHGHSSARAEFEEDMQKNVHGHD</sequence>
<gene>
    <name evidence="3" type="ORF">E3983_03670</name>
</gene>
<dbReference type="AlphaFoldDB" id="A0AAX1EEN6"/>
<feature type="signal peptide" evidence="2">
    <location>
        <begin position="1"/>
        <end position="15"/>
    </location>
</feature>
<evidence type="ECO:0000256" key="1">
    <source>
        <dbReference type="SAM" id="MobiDB-lite"/>
    </source>
</evidence>
<protein>
    <recommendedName>
        <fullName evidence="5">Secreted protein</fullName>
    </recommendedName>
</protein>
<accession>A0AAX1EEN6</accession>
<dbReference type="PROSITE" id="PS51257">
    <property type="entry name" value="PROKAR_LIPOPROTEIN"/>
    <property type="match status" value="1"/>
</dbReference>
<evidence type="ECO:0008006" key="5">
    <source>
        <dbReference type="Google" id="ProtNLM"/>
    </source>
</evidence>
<name>A0AAX1EEN6_9GAMM</name>
<dbReference type="EMBL" id="CP038254">
    <property type="protein sequence ID" value="QBR83534.1"/>
    <property type="molecule type" value="Genomic_DNA"/>
</dbReference>
<reference evidence="3 4" key="1">
    <citation type="submission" date="2019-03" db="EMBL/GenBank/DDBJ databases">
        <title>Diverse conjugative elements silence natural transformation in Legionella species.</title>
        <authorList>
            <person name="Durieux I."/>
            <person name="Ginevra C."/>
            <person name="Attaiech L."/>
            <person name="Picq K."/>
            <person name="Juan P.A."/>
            <person name="Jarraud S."/>
            <person name="Charpentier X."/>
        </authorList>
    </citation>
    <scope>NUCLEOTIDE SEQUENCE [LARGE SCALE GENOMIC DNA]</scope>
    <source>
        <strain evidence="3 4">HL-0427-4011</strain>
    </source>
</reference>
<dbReference type="Proteomes" id="UP000295517">
    <property type="component" value="Chromosome"/>
</dbReference>
<feature type="compositionally biased region" description="Basic and acidic residues" evidence="1">
    <location>
        <begin position="113"/>
        <end position="129"/>
    </location>
</feature>
<keyword evidence="2" id="KW-0732">Signal</keyword>
<organism evidence="3 4">
    <name type="scientific">Legionella israelensis</name>
    <dbReference type="NCBI Taxonomy" id="454"/>
    <lineage>
        <taxon>Bacteria</taxon>
        <taxon>Pseudomonadati</taxon>
        <taxon>Pseudomonadota</taxon>
        <taxon>Gammaproteobacteria</taxon>
        <taxon>Legionellales</taxon>
        <taxon>Legionellaceae</taxon>
        <taxon>Legionella</taxon>
    </lineage>
</organism>
<evidence type="ECO:0000256" key="2">
    <source>
        <dbReference type="SAM" id="SignalP"/>
    </source>
</evidence>
<feature type="region of interest" description="Disordered" evidence="1">
    <location>
        <begin position="52"/>
        <end position="129"/>
    </location>
</feature>
<feature type="chain" id="PRO_5043376402" description="Secreted protein" evidence="2">
    <location>
        <begin position="16"/>
        <end position="129"/>
    </location>
</feature>
<proteinExistence type="predicted"/>
<evidence type="ECO:0000313" key="4">
    <source>
        <dbReference type="Proteomes" id="UP000295517"/>
    </source>
</evidence>
<feature type="compositionally biased region" description="Polar residues" evidence="1">
    <location>
        <begin position="65"/>
        <end position="88"/>
    </location>
</feature>
<evidence type="ECO:0000313" key="3">
    <source>
        <dbReference type="EMBL" id="QBR83534.1"/>
    </source>
</evidence>
<dbReference type="RefSeq" id="WP_135059912.1">
    <property type="nucleotide sequence ID" value="NZ_CP038254.1"/>
</dbReference>